<dbReference type="RefSeq" id="XP_007872939.1">
    <property type="nucleotide sequence ID" value="XM_007874748.1"/>
</dbReference>
<dbReference type="InterPro" id="IPR008962">
    <property type="entry name" value="PapD-like_sf"/>
</dbReference>
<dbReference type="Gene3D" id="2.60.40.10">
    <property type="entry name" value="Immunoglobulins"/>
    <property type="match status" value="1"/>
</dbReference>
<dbReference type="InterPro" id="IPR013783">
    <property type="entry name" value="Ig-like_fold"/>
</dbReference>
<dbReference type="VEuPathDB" id="FungiDB:PNEG_01026"/>
<evidence type="ECO:0000259" key="1">
    <source>
        <dbReference type="PROSITE" id="PS50202"/>
    </source>
</evidence>
<dbReference type="SUPFAM" id="SSF49354">
    <property type="entry name" value="PapD-like"/>
    <property type="match status" value="1"/>
</dbReference>
<accession>M7PAK4</accession>
<dbReference type="GeneID" id="19894724"/>
<dbReference type="Pfam" id="PF00635">
    <property type="entry name" value="Motile_Sperm"/>
    <property type="match status" value="1"/>
</dbReference>
<dbReference type="HOGENOM" id="CLU_565140_0_0_1"/>
<sequence>MTLRLSKHTLCFEEYQDRISKTCISVKNLSLKHKVAFNLQTTTASDHYTVYPSTAMLNPNCECEISFEKHPFSLFHENKESNKTIDSFIIQSIQIDDKMNKKITKMKKNDKIIWDFLESEVQKSFKKNKIKTVTLLVSINNKTDLDVSSNLTTKKSNGTKKESYNNITKKINHFSTLPIKFFRNNMFIQNQKEYEYLHQKKTFRSSSETLETIMSSSRKYQMQDNDLKSRKLFKGSCNMTDKHGNPFQNLKNDFFYSTDTFNTYMSDNTTITVVNLGHSHKTYNNETNNTSLSELWSNKDSDDDTDLNYLKVSTDVIEPKKIEGDFNKGIEHLQVWKLIQKQNKTKHPDTSSDKNEFSDNEFIIPSLPLKQNFIASTISIDSSPSLLSLSQRSTESFLSQEIFYTYKSSTCKGIRNDVRKISFNKESLFSHSQKSTYDNSITPDWMNGILNLQKDFQAMIDDFDQKINFDIKDFNLSTISCQV</sequence>
<dbReference type="EMBL" id="AFWA02000003">
    <property type="protein sequence ID" value="EMR10880.1"/>
    <property type="molecule type" value="Genomic_DNA"/>
</dbReference>
<keyword evidence="3" id="KW-1185">Reference proteome</keyword>
<protein>
    <recommendedName>
        <fullName evidence="1">MSP domain-containing protein</fullName>
    </recommendedName>
</protein>
<name>M7PAK4_PNEMU</name>
<organism evidence="2 3">
    <name type="scientific">Pneumocystis murina (strain B123)</name>
    <name type="common">Mouse pneumocystis pneumonia agent</name>
    <name type="synonym">Pneumocystis carinii f. sp. muris</name>
    <dbReference type="NCBI Taxonomy" id="1069680"/>
    <lineage>
        <taxon>Eukaryota</taxon>
        <taxon>Fungi</taxon>
        <taxon>Dikarya</taxon>
        <taxon>Ascomycota</taxon>
        <taxon>Taphrinomycotina</taxon>
        <taxon>Pneumocystomycetes</taxon>
        <taxon>Pneumocystaceae</taxon>
        <taxon>Pneumocystis</taxon>
    </lineage>
</organism>
<dbReference type="InterPro" id="IPR000535">
    <property type="entry name" value="MSP_dom"/>
</dbReference>
<evidence type="ECO:0000313" key="3">
    <source>
        <dbReference type="Proteomes" id="UP000011958"/>
    </source>
</evidence>
<evidence type="ECO:0000313" key="2">
    <source>
        <dbReference type="EMBL" id="EMR10880.1"/>
    </source>
</evidence>
<dbReference type="OrthoDB" id="5366841at2759"/>
<comment type="caution">
    <text evidence="2">The sequence shown here is derived from an EMBL/GenBank/DDBJ whole genome shotgun (WGS) entry which is preliminary data.</text>
</comment>
<proteinExistence type="predicted"/>
<dbReference type="PROSITE" id="PS50202">
    <property type="entry name" value="MSP"/>
    <property type="match status" value="1"/>
</dbReference>
<feature type="domain" description="MSP" evidence="1">
    <location>
        <begin position="1"/>
        <end position="135"/>
    </location>
</feature>
<gene>
    <name evidence="2" type="ORF">PNEG_01026</name>
</gene>
<dbReference type="Proteomes" id="UP000011958">
    <property type="component" value="Unassembled WGS sequence"/>
</dbReference>
<reference evidence="3" key="1">
    <citation type="journal article" date="2016" name="Nat. Commun.">
        <title>Genome analysis of three Pneumocystis species reveals adaptation mechanisms to life exclusively in mammalian hosts.</title>
        <authorList>
            <person name="Ma L."/>
            <person name="Chen Z."/>
            <person name="Huang D.W."/>
            <person name="Kutty G."/>
            <person name="Ishihara M."/>
            <person name="Wang H."/>
            <person name="Abouelleil A."/>
            <person name="Bishop L."/>
            <person name="Davey E."/>
            <person name="Deng R."/>
            <person name="Deng X."/>
            <person name="Fan L."/>
            <person name="Fantoni G."/>
            <person name="Fitzgerald M."/>
            <person name="Gogineni E."/>
            <person name="Goldberg J.M."/>
            <person name="Handley G."/>
            <person name="Hu X."/>
            <person name="Huber C."/>
            <person name="Jiao X."/>
            <person name="Jones K."/>
            <person name="Levin J.Z."/>
            <person name="Liu Y."/>
            <person name="Macdonald P."/>
            <person name="Melnikov A."/>
            <person name="Raley C."/>
            <person name="Sassi M."/>
            <person name="Sherman B.T."/>
            <person name="Song X."/>
            <person name="Sykes S."/>
            <person name="Tran B."/>
            <person name="Walsh L."/>
            <person name="Xia Y."/>
            <person name="Yang J."/>
            <person name="Young S."/>
            <person name="Zeng Q."/>
            <person name="Zheng X."/>
            <person name="Stephens R."/>
            <person name="Nusbaum C."/>
            <person name="Birren B.W."/>
            <person name="Azadi P."/>
            <person name="Lempicki R.A."/>
            <person name="Cuomo C.A."/>
            <person name="Kovacs J.A."/>
        </authorList>
    </citation>
    <scope>NUCLEOTIDE SEQUENCE [LARGE SCALE GENOMIC DNA]</scope>
    <source>
        <strain evidence="3">B123</strain>
    </source>
</reference>
<dbReference type="AlphaFoldDB" id="M7PAK4"/>